<feature type="transmembrane region" description="Helical" evidence="1">
    <location>
        <begin position="20"/>
        <end position="39"/>
    </location>
</feature>
<keyword evidence="1" id="KW-0472">Membrane</keyword>
<accession>A0A5C5X468</accession>
<evidence type="ECO:0000256" key="1">
    <source>
        <dbReference type="SAM" id="Phobius"/>
    </source>
</evidence>
<proteinExistence type="predicted"/>
<dbReference type="EMBL" id="SIHI01000001">
    <property type="protein sequence ID" value="TWT57023.1"/>
    <property type="molecule type" value="Genomic_DNA"/>
</dbReference>
<feature type="transmembrane region" description="Helical" evidence="1">
    <location>
        <begin position="95"/>
        <end position="116"/>
    </location>
</feature>
<reference evidence="2 3" key="1">
    <citation type="submission" date="2019-02" db="EMBL/GenBank/DDBJ databases">
        <title>Deep-cultivation of Planctomycetes and their phenomic and genomic characterization uncovers novel biology.</title>
        <authorList>
            <person name="Wiegand S."/>
            <person name="Jogler M."/>
            <person name="Boedeker C."/>
            <person name="Pinto D."/>
            <person name="Vollmers J."/>
            <person name="Rivas-Marin E."/>
            <person name="Kohn T."/>
            <person name="Peeters S.H."/>
            <person name="Heuer A."/>
            <person name="Rast P."/>
            <person name="Oberbeckmann S."/>
            <person name="Bunk B."/>
            <person name="Jeske O."/>
            <person name="Meyerdierks A."/>
            <person name="Storesund J.E."/>
            <person name="Kallscheuer N."/>
            <person name="Luecker S."/>
            <person name="Lage O.M."/>
            <person name="Pohl T."/>
            <person name="Merkel B.J."/>
            <person name="Hornburger P."/>
            <person name="Mueller R.-W."/>
            <person name="Bruemmer F."/>
            <person name="Labrenz M."/>
            <person name="Spormann A.M."/>
            <person name="Op Den Camp H."/>
            <person name="Overmann J."/>
            <person name="Amann R."/>
            <person name="Jetten M.S.M."/>
            <person name="Mascher T."/>
            <person name="Medema M.H."/>
            <person name="Devos D.P."/>
            <person name="Kaster A.-K."/>
            <person name="Ovreas L."/>
            <person name="Rohde M."/>
            <person name="Galperin M.Y."/>
            <person name="Jogler C."/>
        </authorList>
    </citation>
    <scope>NUCLEOTIDE SEQUENCE [LARGE SCALE GENOMIC DNA]</scope>
    <source>
        <strain evidence="2 3">KOR42</strain>
    </source>
</reference>
<evidence type="ECO:0000313" key="3">
    <source>
        <dbReference type="Proteomes" id="UP000317243"/>
    </source>
</evidence>
<feature type="transmembrane region" description="Helical" evidence="1">
    <location>
        <begin position="59"/>
        <end position="83"/>
    </location>
</feature>
<comment type="caution">
    <text evidence="2">The sequence shown here is derived from an EMBL/GenBank/DDBJ whole genome shotgun (WGS) entry which is preliminary data.</text>
</comment>
<keyword evidence="1" id="KW-0812">Transmembrane</keyword>
<dbReference type="Proteomes" id="UP000317243">
    <property type="component" value="Unassembled WGS sequence"/>
</dbReference>
<gene>
    <name evidence="2" type="ORF">KOR42_03800</name>
</gene>
<evidence type="ECO:0000313" key="2">
    <source>
        <dbReference type="EMBL" id="TWT57023.1"/>
    </source>
</evidence>
<name>A0A5C5X468_9PLAN</name>
<feature type="transmembrane region" description="Helical" evidence="1">
    <location>
        <begin position="136"/>
        <end position="157"/>
    </location>
</feature>
<keyword evidence="1" id="KW-1133">Transmembrane helix</keyword>
<sequence>MMHAGNTSSGSSQTRWVRLVVYCGLACLWGLAALSAVSFRDRTTELDHQLCGVWGCSPPVAAVVSCHLVWGLILLPLAIYVCANFSIRIVRITGMTTVCVACCAILVLVVYEYFHWYTFVQPASRVYFGRRIALSLFSQIDFPIIPLLLMGLGVWWVSFIRPTQVVSPANHEREHLRSSEELASS</sequence>
<dbReference type="AlphaFoldDB" id="A0A5C5X468"/>
<organism evidence="2 3">
    <name type="scientific">Thalassoglobus neptunius</name>
    <dbReference type="NCBI Taxonomy" id="1938619"/>
    <lineage>
        <taxon>Bacteria</taxon>
        <taxon>Pseudomonadati</taxon>
        <taxon>Planctomycetota</taxon>
        <taxon>Planctomycetia</taxon>
        <taxon>Planctomycetales</taxon>
        <taxon>Planctomycetaceae</taxon>
        <taxon>Thalassoglobus</taxon>
    </lineage>
</organism>
<protein>
    <submittedName>
        <fullName evidence="2">Uncharacterized protein</fullName>
    </submittedName>
</protein>
<keyword evidence="3" id="KW-1185">Reference proteome</keyword>